<dbReference type="InterPro" id="IPR005119">
    <property type="entry name" value="LysR_subst-bd"/>
</dbReference>
<dbReference type="Pfam" id="PF00126">
    <property type="entry name" value="HTH_1"/>
    <property type="match status" value="1"/>
</dbReference>
<protein>
    <submittedName>
        <fullName evidence="6">LysR family transcriptional regulator</fullName>
    </submittedName>
</protein>
<accession>A0A7X1FR34</accession>
<dbReference type="EMBL" id="JACLAW010000005">
    <property type="protein sequence ID" value="MBC2665393.1"/>
    <property type="molecule type" value="Genomic_DNA"/>
</dbReference>
<dbReference type="AlphaFoldDB" id="A0A7X1FR34"/>
<organism evidence="6 7">
    <name type="scientific">Novosphingobium flavum</name>
    <dbReference type="NCBI Taxonomy" id="1778672"/>
    <lineage>
        <taxon>Bacteria</taxon>
        <taxon>Pseudomonadati</taxon>
        <taxon>Pseudomonadota</taxon>
        <taxon>Alphaproteobacteria</taxon>
        <taxon>Sphingomonadales</taxon>
        <taxon>Sphingomonadaceae</taxon>
        <taxon>Novosphingobium</taxon>
    </lineage>
</organism>
<dbReference type="GO" id="GO:0003700">
    <property type="term" value="F:DNA-binding transcription factor activity"/>
    <property type="evidence" value="ECO:0007669"/>
    <property type="project" value="InterPro"/>
</dbReference>
<dbReference type="PANTHER" id="PTHR30126:SF98">
    <property type="entry name" value="HTH-TYPE TRANSCRIPTIONAL ACTIVATOR BAUR"/>
    <property type="match status" value="1"/>
</dbReference>
<dbReference type="GO" id="GO:0000976">
    <property type="term" value="F:transcription cis-regulatory region binding"/>
    <property type="evidence" value="ECO:0007669"/>
    <property type="project" value="TreeGrafter"/>
</dbReference>
<evidence type="ECO:0000256" key="2">
    <source>
        <dbReference type="ARBA" id="ARBA00023015"/>
    </source>
</evidence>
<feature type="domain" description="HTH lysR-type" evidence="5">
    <location>
        <begin position="1"/>
        <end position="58"/>
    </location>
</feature>
<sequence>MSVRQLVLFDAVARHGTLKRAAAEFGLSQPAATQSIAALQERSGLDLIERRGRQNVLTAVGEALRQRLPATLARLEQGLAELGAENPRRACWHITRAQLTLMADLRRLGTLEHVVAAMGAERRAALRAVRTLEAQVGSRLLESAGGQTELTGAGIILADRLGNMPDEIDMIVRDLSSLADGSRPALVVGVMPDPGTAGLDAVVLGHLEAGFDAQLVIVEGHLDDLVGRLILGKVDLIVGHVPDQDRKELTWRVLERSSFVVVARKQHPMAGRRGVPLHDLVGQTWLLGSAGSDRRKASDILFAGRAQPRCRLVTAAAPLMTRVLAGNDDLAMMTERELAARSQSLCAIAHDAPRVVVTIGWACRHDWVPTPAQADFISRLESAFGGA</sequence>
<comment type="caution">
    <text evidence="6">The sequence shown here is derived from an EMBL/GenBank/DDBJ whole genome shotgun (WGS) entry which is preliminary data.</text>
</comment>
<keyword evidence="3" id="KW-0238">DNA-binding</keyword>
<evidence type="ECO:0000313" key="7">
    <source>
        <dbReference type="Proteomes" id="UP000566813"/>
    </source>
</evidence>
<dbReference type="Proteomes" id="UP000566813">
    <property type="component" value="Unassembled WGS sequence"/>
</dbReference>
<dbReference type="Gene3D" id="3.40.190.290">
    <property type="match status" value="1"/>
</dbReference>
<evidence type="ECO:0000313" key="6">
    <source>
        <dbReference type="EMBL" id="MBC2665393.1"/>
    </source>
</evidence>
<evidence type="ECO:0000256" key="3">
    <source>
        <dbReference type="ARBA" id="ARBA00023125"/>
    </source>
</evidence>
<dbReference type="PANTHER" id="PTHR30126">
    <property type="entry name" value="HTH-TYPE TRANSCRIPTIONAL REGULATOR"/>
    <property type="match status" value="1"/>
</dbReference>
<dbReference type="Pfam" id="PF03466">
    <property type="entry name" value="LysR_substrate"/>
    <property type="match status" value="1"/>
</dbReference>
<comment type="similarity">
    <text evidence="1">Belongs to the LysR transcriptional regulatory family.</text>
</comment>
<keyword evidence="7" id="KW-1185">Reference proteome</keyword>
<evidence type="ECO:0000259" key="5">
    <source>
        <dbReference type="PROSITE" id="PS50931"/>
    </source>
</evidence>
<dbReference type="InterPro" id="IPR036390">
    <property type="entry name" value="WH_DNA-bd_sf"/>
</dbReference>
<evidence type="ECO:0000256" key="1">
    <source>
        <dbReference type="ARBA" id="ARBA00009437"/>
    </source>
</evidence>
<dbReference type="InterPro" id="IPR000847">
    <property type="entry name" value="LysR_HTH_N"/>
</dbReference>
<name>A0A7X1FR34_9SPHN</name>
<dbReference type="Gene3D" id="1.10.10.10">
    <property type="entry name" value="Winged helix-like DNA-binding domain superfamily/Winged helix DNA-binding domain"/>
    <property type="match status" value="2"/>
</dbReference>
<keyword evidence="4" id="KW-0804">Transcription</keyword>
<keyword evidence="2" id="KW-0805">Transcription regulation</keyword>
<evidence type="ECO:0000256" key="4">
    <source>
        <dbReference type="ARBA" id="ARBA00023163"/>
    </source>
</evidence>
<dbReference type="InterPro" id="IPR036388">
    <property type="entry name" value="WH-like_DNA-bd_sf"/>
</dbReference>
<dbReference type="SUPFAM" id="SSF46785">
    <property type="entry name" value="Winged helix' DNA-binding domain"/>
    <property type="match status" value="2"/>
</dbReference>
<proteinExistence type="inferred from homology"/>
<dbReference type="SUPFAM" id="SSF53850">
    <property type="entry name" value="Periplasmic binding protein-like II"/>
    <property type="match status" value="1"/>
</dbReference>
<dbReference type="RefSeq" id="WP_185663658.1">
    <property type="nucleotide sequence ID" value="NZ_JACLAW010000005.1"/>
</dbReference>
<gene>
    <name evidence="6" type="ORF">H7F51_07660</name>
</gene>
<reference evidence="6 7" key="1">
    <citation type="submission" date="2020-08" db="EMBL/GenBank/DDBJ databases">
        <title>The genome sequence of type strain Novosphingobium flavum NBRC 111647.</title>
        <authorList>
            <person name="Liu Y."/>
        </authorList>
    </citation>
    <scope>NUCLEOTIDE SEQUENCE [LARGE SCALE GENOMIC DNA]</scope>
    <source>
        <strain evidence="6 7">NBRC 111647</strain>
    </source>
</reference>
<dbReference type="PROSITE" id="PS50931">
    <property type="entry name" value="HTH_LYSR"/>
    <property type="match status" value="1"/>
</dbReference>